<sequence>MADWLIQNVVHIAYVRMVWVATCAEMLMQTIAQIGQPTYFPSAQVATRIVASISSSAQPQVCTWLLTVRHQKN</sequence>
<proteinExistence type="predicted"/>
<dbReference type="Proteomes" id="UP000887565">
    <property type="component" value="Unplaced"/>
</dbReference>
<dbReference type="AlphaFoldDB" id="A0A915KZW8"/>
<dbReference type="WBParaSite" id="nRc.2.0.1.t43058-RA">
    <property type="protein sequence ID" value="nRc.2.0.1.t43058-RA"/>
    <property type="gene ID" value="nRc.2.0.1.g43058"/>
</dbReference>
<evidence type="ECO:0000313" key="1">
    <source>
        <dbReference type="Proteomes" id="UP000887565"/>
    </source>
</evidence>
<keyword evidence="1" id="KW-1185">Reference proteome</keyword>
<reference evidence="2" key="1">
    <citation type="submission" date="2022-11" db="UniProtKB">
        <authorList>
            <consortium name="WormBaseParasite"/>
        </authorList>
    </citation>
    <scope>IDENTIFICATION</scope>
</reference>
<organism evidence="1 2">
    <name type="scientific">Romanomermis culicivorax</name>
    <name type="common">Nematode worm</name>
    <dbReference type="NCBI Taxonomy" id="13658"/>
    <lineage>
        <taxon>Eukaryota</taxon>
        <taxon>Metazoa</taxon>
        <taxon>Ecdysozoa</taxon>
        <taxon>Nematoda</taxon>
        <taxon>Enoplea</taxon>
        <taxon>Dorylaimia</taxon>
        <taxon>Mermithida</taxon>
        <taxon>Mermithoidea</taxon>
        <taxon>Mermithidae</taxon>
        <taxon>Romanomermis</taxon>
    </lineage>
</organism>
<accession>A0A915KZW8</accession>
<evidence type="ECO:0000313" key="2">
    <source>
        <dbReference type="WBParaSite" id="nRc.2.0.1.t43058-RA"/>
    </source>
</evidence>
<protein>
    <submittedName>
        <fullName evidence="2">Secreted protein</fullName>
    </submittedName>
</protein>
<name>A0A915KZW8_ROMCU</name>